<dbReference type="GO" id="GO:0000976">
    <property type="term" value="F:transcription cis-regulatory region binding"/>
    <property type="evidence" value="ECO:0007669"/>
    <property type="project" value="TreeGrafter"/>
</dbReference>
<evidence type="ECO:0000256" key="4">
    <source>
        <dbReference type="PROSITE-ProRule" id="PRU00335"/>
    </source>
</evidence>
<dbReference type="STRING" id="1108045.GORHZ_129_00180"/>
<keyword evidence="3" id="KW-0804">Transcription</keyword>
<evidence type="ECO:0000259" key="5">
    <source>
        <dbReference type="PROSITE" id="PS50977"/>
    </source>
</evidence>
<dbReference type="Gene3D" id="1.10.357.10">
    <property type="entry name" value="Tetracycline Repressor, domain 2"/>
    <property type="match status" value="1"/>
</dbReference>
<dbReference type="PANTHER" id="PTHR30055:SF234">
    <property type="entry name" value="HTH-TYPE TRANSCRIPTIONAL REGULATOR BETI"/>
    <property type="match status" value="1"/>
</dbReference>
<comment type="caution">
    <text evidence="6">The sequence shown here is derived from an EMBL/GenBank/DDBJ whole genome shotgun (WGS) entry which is preliminary data.</text>
</comment>
<dbReference type="InterPro" id="IPR036271">
    <property type="entry name" value="Tet_transcr_reg_TetR-rel_C_sf"/>
</dbReference>
<gene>
    <name evidence="6" type="ORF">GORHZ_129_00180</name>
</gene>
<keyword evidence="7" id="KW-1185">Reference proteome</keyword>
<organism evidence="6 7">
    <name type="scientific">Gordonia rhizosphera NBRC 16068</name>
    <dbReference type="NCBI Taxonomy" id="1108045"/>
    <lineage>
        <taxon>Bacteria</taxon>
        <taxon>Bacillati</taxon>
        <taxon>Actinomycetota</taxon>
        <taxon>Actinomycetes</taxon>
        <taxon>Mycobacteriales</taxon>
        <taxon>Gordoniaceae</taxon>
        <taxon>Gordonia</taxon>
    </lineage>
</organism>
<dbReference type="SUPFAM" id="SSF48498">
    <property type="entry name" value="Tetracyclin repressor-like, C-terminal domain"/>
    <property type="match status" value="1"/>
</dbReference>
<accession>K6VWV4</accession>
<protein>
    <submittedName>
        <fullName evidence="6">Putative TetR family transcriptional regulator</fullName>
    </submittedName>
</protein>
<dbReference type="PANTHER" id="PTHR30055">
    <property type="entry name" value="HTH-TYPE TRANSCRIPTIONAL REGULATOR RUTR"/>
    <property type="match status" value="1"/>
</dbReference>
<dbReference type="AlphaFoldDB" id="K6VWV4"/>
<dbReference type="InterPro" id="IPR009057">
    <property type="entry name" value="Homeodomain-like_sf"/>
</dbReference>
<evidence type="ECO:0000313" key="7">
    <source>
        <dbReference type="Proteomes" id="UP000008363"/>
    </source>
</evidence>
<dbReference type="RefSeq" id="WP_006334788.1">
    <property type="nucleotide sequence ID" value="NZ_BAHC01000129.1"/>
</dbReference>
<evidence type="ECO:0000313" key="6">
    <source>
        <dbReference type="EMBL" id="GAB91375.1"/>
    </source>
</evidence>
<proteinExistence type="predicted"/>
<dbReference type="InterPro" id="IPR050109">
    <property type="entry name" value="HTH-type_TetR-like_transc_reg"/>
</dbReference>
<name>K6VWV4_9ACTN</name>
<feature type="domain" description="HTH tetR-type" evidence="5">
    <location>
        <begin position="8"/>
        <end position="68"/>
    </location>
</feature>
<dbReference type="Proteomes" id="UP000008363">
    <property type="component" value="Unassembled WGS sequence"/>
</dbReference>
<dbReference type="GO" id="GO:0003700">
    <property type="term" value="F:DNA-binding transcription factor activity"/>
    <property type="evidence" value="ECO:0007669"/>
    <property type="project" value="TreeGrafter"/>
</dbReference>
<dbReference type="eggNOG" id="COG1309">
    <property type="taxonomic scope" value="Bacteria"/>
</dbReference>
<dbReference type="EMBL" id="BAHC01000129">
    <property type="protein sequence ID" value="GAB91375.1"/>
    <property type="molecule type" value="Genomic_DNA"/>
</dbReference>
<dbReference type="PROSITE" id="PS50977">
    <property type="entry name" value="HTH_TETR_2"/>
    <property type="match status" value="1"/>
</dbReference>
<dbReference type="Gene3D" id="1.10.10.60">
    <property type="entry name" value="Homeodomain-like"/>
    <property type="match status" value="1"/>
</dbReference>
<reference evidence="6 7" key="1">
    <citation type="submission" date="2012-08" db="EMBL/GenBank/DDBJ databases">
        <title>Whole genome shotgun sequence of Gordonia rhizosphera NBRC 16068.</title>
        <authorList>
            <person name="Takarada H."/>
            <person name="Isaki S."/>
            <person name="Hosoyama A."/>
            <person name="Tsuchikane K."/>
            <person name="Katsumata H."/>
            <person name="Baba S."/>
            <person name="Ohji S."/>
            <person name="Yamazaki S."/>
            <person name="Fujita N."/>
        </authorList>
    </citation>
    <scope>NUCLEOTIDE SEQUENCE [LARGE SCALE GENOMIC DNA]</scope>
    <source>
        <strain evidence="6 7">NBRC 16068</strain>
    </source>
</reference>
<evidence type="ECO:0000256" key="2">
    <source>
        <dbReference type="ARBA" id="ARBA00023125"/>
    </source>
</evidence>
<dbReference type="SUPFAM" id="SSF46689">
    <property type="entry name" value="Homeodomain-like"/>
    <property type="match status" value="1"/>
</dbReference>
<feature type="DNA-binding region" description="H-T-H motif" evidence="4">
    <location>
        <begin position="31"/>
        <end position="50"/>
    </location>
</feature>
<evidence type="ECO:0000256" key="1">
    <source>
        <dbReference type="ARBA" id="ARBA00023015"/>
    </source>
</evidence>
<dbReference type="Pfam" id="PF00440">
    <property type="entry name" value="TetR_N"/>
    <property type="match status" value="1"/>
</dbReference>
<sequence>MPATAKGQRTEEAMLDAARQVFAQKGFLNAKISDIAKAAGRSPGSFYNYYENKEQLLEALLDQFSTDVVEGALEAKTGDPFDGIRGAVRAYWVNYKKYLPEIIGVFQLSMTDESFAARWRANRAAGIRAILVGLASADRSGSQTGVDPDLLASALVSMLEGFCWTWLAMGGESGVERPDDEAAIDTLATVWYRAVYDDPAQG</sequence>
<dbReference type="OrthoDB" id="3237195at2"/>
<dbReference type="InterPro" id="IPR001647">
    <property type="entry name" value="HTH_TetR"/>
</dbReference>
<keyword evidence="2 4" id="KW-0238">DNA-binding</keyword>
<dbReference type="PRINTS" id="PR00455">
    <property type="entry name" value="HTHTETR"/>
</dbReference>
<evidence type="ECO:0000256" key="3">
    <source>
        <dbReference type="ARBA" id="ARBA00023163"/>
    </source>
</evidence>
<keyword evidence="1" id="KW-0805">Transcription regulation</keyword>